<dbReference type="SUPFAM" id="SSF48452">
    <property type="entry name" value="TPR-like"/>
    <property type="match status" value="1"/>
</dbReference>
<protein>
    <recommendedName>
        <fullName evidence="3">Tetratricopeptide repeat protein</fullName>
    </recommendedName>
</protein>
<organism evidence="1 2">
    <name type="scientific">candidate division WWE3 bacterium RIFOXYA2_FULL_46_9</name>
    <dbReference type="NCBI Taxonomy" id="1802636"/>
    <lineage>
        <taxon>Bacteria</taxon>
        <taxon>Katanobacteria</taxon>
    </lineage>
</organism>
<evidence type="ECO:0008006" key="3">
    <source>
        <dbReference type="Google" id="ProtNLM"/>
    </source>
</evidence>
<evidence type="ECO:0000313" key="2">
    <source>
        <dbReference type="Proteomes" id="UP000176614"/>
    </source>
</evidence>
<dbReference type="InterPro" id="IPR011990">
    <property type="entry name" value="TPR-like_helical_dom_sf"/>
</dbReference>
<evidence type="ECO:0000313" key="1">
    <source>
        <dbReference type="EMBL" id="OGC63766.1"/>
    </source>
</evidence>
<dbReference type="EMBL" id="MEVT01000003">
    <property type="protein sequence ID" value="OGC63766.1"/>
    <property type="molecule type" value="Genomic_DNA"/>
</dbReference>
<dbReference type="Gene3D" id="1.25.40.10">
    <property type="entry name" value="Tetratricopeptide repeat domain"/>
    <property type="match status" value="1"/>
</dbReference>
<gene>
    <name evidence="1" type="ORF">A2264_02615</name>
</gene>
<dbReference type="Proteomes" id="UP000176614">
    <property type="component" value="Unassembled WGS sequence"/>
</dbReference>
<reference evidence="1 2" key="1">
    <citation type="journal article" date="2016" name="Nat. Commun.">
        <title>Thousands of microbial genomes shed light on interconnected biogeochemical processes in an aquifer system.</title>
        <authorList>
            <person name="Anantharaman K."/>
            <person name="Brown C.T."/>
            <person name="Hug L.A."/>
            <person name="Sharon I."/>
            <person name="Castelle C.J."/>
            <person name="Probst A.J."/>
            <person name="Thomas B.C."/>
            <person name="Singh A."/>
            <person name="Wilkins M.J."/>
            <person name="Karaoz U."/>
            <person name="Brodie E.L."/>
            <person name="Williams K.H."/>
            <person name="Hubbard S.S."/>
            <person name="Banfield J.F."/>
        </authorList>
    </citation>
    <scope>NUCLEOTIDE SEQUENCE [LARGE SCALE GENOMIC DNA]</scope>
</reference>
<name>A0A1F4W2X1_UNCKA</name>
<sequence length="263" mass="30053">MSDYKQEISQIASLREAKGKEQECLDKISQLLPKLAEKKLWASVAKMYWESHLVWQHTAMSELTKPVEMRNQEIIANGSAKMMEFAKKAIEVIESHNIEDMFGGAYRFLGRAYTFVNDHEKAKECYETAINKYRGKDVKSKLEVSGFLADALIRLGKPIEGLHLAEKTYEEFHNSESGKNLKEEDYFTWAVWMSGIAPRVVKALLDTGIAIDKNRILSWLEKVKEELTNPTGVVRWGDPKFEFRINEIDSAIQATKVQGVCSQ</sequence>
<dbReference type="AlphaFoldDB" id="A0A1F4W2X1"/>
<accession>A0A1F4W2X1</accession>
<comment type="caution">
    <text evidence="1">The sequence shown here is derived from an EMBL/GenBank/DDBJ whole genome shotgun (WGS) entry which is preliminary data.</text>
</comment>
<proteinExistence type="predicted"/>